<dbReference type="InterPro" id="IPR033379">
    <property type="entry name" value="Acid_Pase_AS"/>
</dbReference>
<dbReference type="Gene3D" id="3.40.50.1240">
    <property type="entry name" value="Phosphoglycerate mutase-like"/>
    <property type="match status" value="1"/>
</dbReference>
<accession>A0A061H582</accession>
<dbReference type="GeneID" id="19318837"/>
<dbReference type="KEGG" id="pfp:PFL1_04737"/>
<keyword evidence="3" id="KW-1133">Transmembrane helix</keyword>
<proteinExistence type="predicted"/>
<dbReference type="Pfam" id="PF00328">
    <property type="entry name" value="His_Phos_2"/>
    <property type="match status" value="1"/>
</dbReference>
<feature type="region of interest" description="Disordered" evidence="2">
    <location>
        <begin position="198"/>
        <end position="231"/>
    </location>
</feature>
<feature type="compositionally biased region" description="Polar residues" evidence="2">
    <location>
        <begin position="218"/>
        <end position="227"/>
    </location>
</feature>
<keyword evidence="3" id="KW-0472">Membrane</keyword>
<feature type="region of interest" description="Disordered" evidence="2">
    <location>
        <begin position="35"/>
        <end position="97"/>
    </location>
</feature>
<evidence type="ECO:0000313" key="5">
    <source>
        <dbReference type="Proteomes" id="UP000053664"/>
    </source>
</evidence>
<dbReference type="InterPro" id="IPR029033">
    <property type="entry name" value="His_PPase_superfam"/>
</dbReference>
<dbReference type="PANTHER" id="PTHR20963">
    <property type="entry name" value="MULTIPLE INOSITOL POLYPHOSPHATE PHOSPHATASE-RELATED"/>
    <property type="match status" value="1"/>
</dbReference>
<organism evidence="4 5">
    <name type="scientific">Pseudozyma flocculosa PF-1</name>
    <dbReference type="NCBI Taxonomy" id="1277687"/>
    <lineage>
        <taxon>Eukaryota</taxon>
        <taxon>Fungi</taxon>
        <taxon>Dikarya</taxon>
        <taxon>Basidiomycota</taxon>
        <taxon>Ustilaginomycotina</taxon>
        <taxon>Ustilaginomycetes</taxon>
        <taxon>Ustilaginales</taxon>
        <taxon>Ustilaginaceae</taxon>
        <taxon>Pseudozyma</taxon>
    </lineage>
</organism>
<protein>
    <recommendedName>
        <fullName evidence="6">3-phytase</fullName>
    </recommendedName>
</protein>
<dbReference type="Proteomes" id="UP000053664">
    <property type="component" value="Unassembled WGS sequence"/>
</dbReference>
<dbReference type="GO" id="GO:0003993">
    <property type="term" value="F:acid phosphatase activity"/>
    <property type="evidence" value="ECO:0007669"/>
    <property type="project" value="TreeGrafter"/>
</dbReference>
<dbReference type="PROSITE" id="PS00778">
    <property type="entry name" value="HIS_ACID_PHOSPHAT_2"/>
    <property type="match status" value="1"/>
</dbReference>
<evidence type="ECO:0000256" key="2">
    <source>
        <dbReference type="SAM" id="MobiDB-lite"/>
    </source>
</evidence>
<dbReference type="CDD" id="cd07061">
    <property type="entry name" value="HP_HAP_like"/>
    <property type="match status" value="1"/>
</dbReference>
<dbReference type="SUPFAM" id="SSF53254">
    <property type="entry name" value="Phosphoglycerate mutase-like"/>
    <property type="match status" value="1"/>
</dbReference>
<dbReference type="HOGENOM" id="CLU_020880_2_2_1"/>
<dbReference type="OrthoDB" id="6509975at2759"/>
<reference evidence="4 5" key="1">
    <citation type="journal article" date="2013" name="Plant Cell">
        <title>The transition from a phytopathogenic smut ancestor to an anamorphic biocontrol agent deciphered by comparative whole-genome analysis.</title>
        <authorList>
            <person name="Lefebvre F."/>
            <person name="Joly D.L."/>
            <person name="Labbe C."/>
            <person name="Teichmann B."/>
            <person name="Linning R."/>
            <person name="Belzile F."/>
            <person name="Bakkeren G."/>
            <person name="Belanger R.R."/>
        </authorList>
    </citation>
    <scope>NUCLEOTIDE SEQUENCE [LARGE SCALE GENOMIC DNA]</scope>
    <source>
        <strain evidence="4 5">PF-1</strain>
    </source>
</reference>
<dbReference type="AlphaFoldDB" id="A0A061H582"/>
<dbReference type="RefSeq" id="XP_007880456.1">
    <property type="nucleotide sequence ID" value="XM_007882265.1"/>
</dbReference>
<feature type="compositionally biased region" description="Polar residues" evidence="2">
    <location>
        <begin position="85"/>
        <end position="94"/>
    </location>
</feature>
<dbReference type="PROSITE" id="PS00616">
    <property type="entry name" value="HIS_ACID_PHOSPHAT_1"/>
    <property type="match status" value="1"/>
</dbReference>
<feature type="compositionally biased region" description="Basic and acidic residues" evidence="2">
    <location>
        <begin position="205"/>
        <end position="215"/>
    </location>
</feature>
<name>A0A061H582_9BASI</name>
<feature type="compositionally biased region" description="Acidic residues" evidence="2">
    <location>
        <begin position="60"/>
        <end position="71"/>
    </location>
</feature>
<evidence type="ECO:0000256" key="3">
    <source>
        <dbReference type="SAM" id="Phobius"/>
    </source>
</evidence>
<dbReference type="EMBL" id="KE361638">
    <property type="protein sequence ID" value="EPQ27599.1"/>
    <property type="molecule type" value="Genomic_DNA"/>
</dbReference>
<feature type="compositionally biased region" description="Basic and acidic residues" evidence="2">
    <location>
        <begin position="7"/>
        <end position="16"/>
    </location>
</feature>
<dbReference type="InterPro" id="IPR000560">
    <property type="entry name" value="His_Pase_clade-2"/>
</dbReference>
<evidence type="ECO:0000256" key="1">
    <source>
        <dbReference type="ARBA" id="ARBA00022801"/>
    </source>
</evidence>
<keyword evidence="3" id="KW-0812">Transmembrane</keyword>
<keyword evidence="1" id="KW-0378">Hydrolase</keyword>
<dbReference type="eggNOG" id="KOG1382">
    <property type="taxonomic scope" value="Eukaryota"/>
</dbReference>
<dbReference type="PANTHER" id="PTHR20963:SF42">
    <property type="entry name" value="PHOSPHOGLYCERATE MUTASE-LIKE PROTEIN"/>
    <property type="match status" value="1"/>
</dbReference>
<evidence type="ECO:0008006" key="6">
    <source>
        <dbReference type="Google" id="ProtNLM"/>
    </source>
</evidence>
<feature type="compositionally biased region" description="Polar residues" evidence="2">
    <location>
        <begin position="40"/>
        <end position="52"/>
    </location>
</feature>
<sequence length="697" mass="76230">MPAGYSADDKHRGGRDAEDDDIEAEALILHRFSTDDQGRATVSSIPSAQGTARQARVTDAYDDLDDADDADDGRLGKLPPRGTLEGSNPSTQLDKTGRPAWFRGLLEGEVPALGLGGRHAGMSATAAQRNKRRRARMFRLAALALGILLVVAVFSVALGPRIGLDMDRVYEYAGDKWYGDSGVMPYEFNREIGWPGSYTTGKPPHLADEQTDPRLRASPTQGASPIQTAVPGYGGDAKVQPFEHMGPFTPYRSSSGFGVDDAKYGGTPSSLEASTTSPSSLADQPFCKLQQVHILHRHGARYPTERAPPTLFDAFLREHPEARFSGPLSFINSYKYRLGTELLTPVGRQQLYDSGAKAAILYGALAVEDLKEKSRTGLPKKLFARAGSQQRIVDSGFAWLAGFWGQHWANSTNFEIQIESEGFNTTTAPEFACRGASKPGMFPGGDAEAHFVDRYLAEATRRLQRDVQGATLTPMVVYGMQSLCPFDTVAFGRSDFCSLFTADEWLGFEYSYDLKFQYSYGAPSPIGHAMGLGWLNELLARLKGEKWDRSTQTSENATLNTNDRTFPVDRRVYVDFTHDSTVTAVLAALDLPKFAEPIDKERRQDERTFRSSNIVPFAARLVVEVWGCPSTGGGGGAAAATAGSMDKWVRLKLNDATVPLSQLKGCEERPDGLCSLAAFLETQRARNDHGWWDVCEA</sequence>
<feature type="transmembrane region" description="Helical" evidence="3">
    <location>
        <begin position="138"/>
        <end position="158"/>
    </location>
</feature>
<gene>
    <name evidence="4" type="ORF">PFL1_04737</name>
</gene>
<feature type="region of interest" description="Disordered" evidence="2">
    <location>
        <begin position="1"/>
        <end position="22"/>
    </location>
</feature>
<evidence type="ECO:0000313" key="4">
    <source>
        <dbReference type="EMBL" id="EPQ27599.1"/>
    </source>
</evidence>